<evidence type="ECO:0000259" key="2">
    <source>
        <dbReference type="Pfam" id="PF02470"/>
    </source>
</evidence>
<dbReference type="EMBL" id="FZOR01000012">
    <property type="protein sequence ID" value="SNS91304.1"/>
    <property type="molecule type" value="Genomic_DNA"/>
</dbReference>
<evidence type="ECO:0000313" key="4">
    <source>
        <dbReference type="EMBL" id="SNS91304.1"/>
    </source>
</evidence>
<protein>
    <submittedName>
        <fullName evidence="4">Virulence factor Mce family protein</fullName>
    </submittedName>
</protein>
<dbReference type="PANTHER" id="PTHR33371:SF4">
    <property type="entry name" value="INTERMEMBRANE PHOSPHOLIPID TRANSPORT SYSTEM BINDING PROTEIN MLAD"/>
    <property type="match status" value="1"/>
</dbReference>
<dbReference type="Pfam" id="PF11887">
    <property type="entry name" value="Mce4_CUP1"/>
    <property type="match status" value="1"/>
</dbReference>
<reference evidence="4 5" key="1">
    <citation type="submission" date="2017-06" db="EMBL/GenBank/DDBJ databases">
        <authorList>
            <person name="Kim H.J."/>
            <person name="Triplett B.A."/>
        </authorList>
    </citation>
    <scope>NUCLEOTIDE SEQUENCE [LARGE SCALE GENOMIC DNA]</scope>
    <source>
        <strain evidence="4 5">DSM 44715</strain>
    </source>
</reference>
<dbReference type="InterPro" id="IPR005693">
    <property type="entry name" value="Mce"/>
</dbReference>
<evidence type="ECO:0000256" key="1">
    <source>
        <dbReference type="SAM" id="Phobius"/>
    </source>
</evidence>
<organism evidence="4 5">
    <name type="scientific">Actinomadura meyerae</name>
    <dbReference type="NCBI Taxonomy" id="240840"/>
    <lineage>
        <taxon>Bacteria</taxon>
        <taxon>Bacillati</taxon>
        <taxon>Actinomycetota</taxon>
        <taxon>Actinomycetes</taxon>
        <taxon>Streptosporangiales</taxon>
        <taxon>Thermomonosporaceae</taxon>
        <taxon>Actinomadura</taxon>
    </lineage>
</organism>
<dbReference type="AlphaFoldDB" id="A0A239IFW2"/>
<dbReference type="OrthoDB" id="4516955at2"/>
<keyword evidence="5" id="KW-1185">Reference proteome</keyword>
<dbReference type="InterPro" id="IPR003399">
    <property type="entry name" value="Mce/MlaD"/>
</dbReference>
<keyword evidence="1" id="KW-0812">Transmembrane</keyword>
<feature type="domain" description="Mammalian cell entry C-terminal" evidence="3">
    <location>
        <begin position="131"/>
        <end position="319"/>
    </location>
</feature>
<evidence type="ECO:0000259" key="3">
    <source>
        <dbReference type="Pfam" id="PF11887"/>
    </source>
</evidence>
<dbReference type="NCBIfam" id="TIGR00996">
    <property type="entry name" value="Mtu_fam_mce"/>
    <property type="match status" value="1"/>
</dbReference>
<feature type="transmembrane region" description="Helical" evidence="1">
    <location>
        <begin position="25"/>
        <end position="45"/>
    </location>
</feature>
<sequence>MASSTTRTVKLPKLGSPIRDHRTRVVQALIAVFVLLVAIALVPLLSGGPTHKITAYFATAIGVYPGSDVRVLGVKVGAIDSIEPLGDKVKVEMRVDDEIDVPAAARAVVIAPNLVSDRYVQLDPAYSGGPKMADGASIDVNNTATPLELDQLYTAVRKISGDLGPQGLNAQGALSDVIRVGAANLGGNGQALNTMISDLGKASQTLADNSGDLYATLANLNKFSKMLRANDGQIRLAENQLAEVSRFLAADRDELGAALRTLARALAEVKGFVQDNRAALKTNVGKLAKVTQVLVDERASLAELVDTAPLVTQNALNAYDPKTRTLMARGNLLEITKAFGSLDQPGVDPVAADQRPLCAAAASATATLREQCDRLNKGGLVAVAPTQQTGLPALPLPPAGKIYAGSTGKKGDR</sequence>
<name>A0A239IFW2_9ACTN</name>
<gene>
    <name evidence="4" type="ORF">SAMN05443665_101267</name>
</gene>
<proteinExistence type="predicted"/>
<keyword evidence="1" id="KW-1133">Transmembrane helix</keyword>
<dbReference type="InterPro" id="IPR024516">
    <property type="entry name" value="Mce_C"/>
</dbReference>
<keyword evidence="1" id="KW-0472">Membrane</keyword>
<dbReference type="InterPro" id="IPR052336">
    <property type="entry name" value="MlaD_Phospholipid_Transporter"/>
</dbReference>
<dbReference type="Proteomes" id="UP000198318">
    <property type="component" value="Unassembled WGS sequence"/>
</dbReference>
<dbReference type="RefSeq" id="WP_089326569.1">
    <property type="nucleotide sequence ID" value="NZ_FZOR01000012.1"/>
</dbReference>
<evidence type="ECO:0000313" key="5">
    <source>
        <dbReference type="Proteomes" id="UP000198318"/>
    </source>
</evidence>
<dbReference type="Pfam" id="PF02470">
    <property type="entry name" value="MlaD"/>
    <property type="match status" value="1"/>
</dbReference>
<accession>A0A239IFW2</accession>
<dbReference type="GO" id="GO:0005576">
    <property type="term" value="C:extracellular region"/>
    <property type="evidence" value="ECO:0007669"/>
    <property type="project" value="TreeGrafter"/>
</dbReference>
<dbReference type="PANTHER" id="PTHR33371">
    <property type="entry name" value="INTERMEMBRANE PHOSPHOLIPID TRANSPORT SYSTEM BINDING PROTEIN MLAD-RELATED"/>
    <property type="match status" value="1"/>
</dbReference>
<feature type="domain" description="Mce/MlaD" evidence="2">
    <location>
        <begin position="50"/>
        <end position="124"/>
    </location>
</feature>